<feature type="domain" description="D-isomer specific 2-hydroxyacid dehydrogenase NAD-binding" evidence="4">
    <location>
        <begin position="140"/>
        <end position="317"/>
    </location>
</feature>
<dbReference type="PANTHER" id="PTHR10996:SF283">
    <property type="entry name" value="GLYOXYLATE_HYDROXYPYRUVATE REDUCTASE B"/>
    <property type="match status" value="1"/>
</dbReference>
<name>A0ABY4K7T5_9FLAO</name>
<comment type="similarity">
    <text evidence="2">Belongs to the D-isomer specific 2-hydroxyacid dehydrogenase family.</text>
</comment>
<proteinExistence type="inferred from homology"/>
<evidence type="ECO:0000259" key="3">
    <source>
        <dbReference type="Pfam" id="PF00389"/>
    </source>
</evidence>
<reference evidence="5" key="1">
    <citation type="submission" date="2022-04" db="EMBL/GenBank/DDBJ databases">
        <title>Evolutionary, genomic, and biogeographic characterization of Chryseobacterium nepalense represented by a plastic-degrading bacterium AC3.</title>
        <authorList>
            <person name="Yin Z."/>
            <person name="Liu X."/>
            <person name="Wang D."/>
            <person name="Xie Z."/>
        </authorList>
    </citation>
    <scope>NUCLEOTIDE SEQUENCE</scope>
    <source>
        <strain evidence="5">AC3</strain>
    </source>
</reference>
<dbReference type="InterPro" id="IPR006140">
    <property type="entry name" value="D-isomer_DH_NAD-bd"/>
</dbReference>
<dbReference type="PANTHER" id="PTHR10996">
    <property type="entry name" value="2-HYDROXYACID DEHYDROGENASE-RELATED"/>
    <property type="match status" value="1"/>
</dbReference>
<dbReference type="Pfam" id="PF00389">
    <property type="entry name" value="2-Hacid_dh"/>
    <property type="match status" value="1"/>
</dbReference>
<gene>
    <name evidence="5" type="ORF">M0D58_17535</name>
</gene>
<dbReference type="InterPro" id="IPR006139">
    <property type="entry name" value="D-isomer_2_OHA_DH_cat_dom"/>
</dbReference>
<protein>
    <submittedName>
        <fullName evidence="5">D-glycerate dehydrogenase</fullName>
    </submittedName>
</protein>
<dbReference type="Proteomes" id="UP000830552">
    <property type="component" value="Chromosome"/>
</dbReference>
<dbReference type="Pfam" id="PF02826">
    <property type="entry name" value="2-Hacid_dh_C"/>
    <property type="match status" value="1"/>
</dbReference>
<dbReference type="InterPro" id="IPR029752">
    <property type="entry name" value="D-isomer_DH_CS1"/>
</dbReference>
<dbReference type="PROSITE" id="PS00065">
    <property type="entry name" value="D_2_HYDROXYACID_DH_1"/>
    <property type="match status" value="1"/>
</dbReference>
<sequence length="356" mass="40033">MSHLSILMGLFFGGLFFDEISASKKNQYITMKVFINKQIPEIGIHMLKDAGFEIFIPDHDNLSREEWIGYCQSHDMILSVGTEFKFDKDFFNECPNLKAIALYSVGFDHVDIQEADRRKIPVGNTPDVLSKATSDIAFLLMQSVARRASYNYEKVKSGNWGDFDPLHALGQELYGKTLGIFGLGRIGYEMAKKSKAAFDMDIIYHNRHRNEEAETELDAKYVSFEELISQSDVLSIHANFKPEQTELFNASVFEKMKENAIFINTARGGFHNQKDLYAALTEHKIWGAGLDVTNPEPIYKDDPILELSNVCVLPHIGSATVEARNGMAKIAAENLIAVSKGEKMPAAANPEIYSER</sequence>
<feature type="domain" description="D-isomer specific 2-hydroxyacid dehydrogenase catalytic" evidence="3">
    <location>
        <begin position="35"/>
        <end position="349"/>
    </location>
</feature>
<keyword evidence="6" id="KW-1185">Reference proteome</keyword>
<evidence type="ECO:0000313" key="5">
    <source>
        <dbReference type="EMBL" id="UPQ75833.1"/>
    </source>
</evidence>
<keyword evidence="1 2" id="KW-0560">Oxidoreductase</keyword>
<evidence type="ECO:0000259" key="4">
    <source>
        <dbReference type="Pfam" id="PF02826"/>
    </source>
</evidence>
<dbReference type="InterPro" id="IPR036291">
    <property type="entry name" value="NAD(P)-bd_dom_sf"/>
</dbReference>
<dbReference type="RefSeq" id="WP_248392147.1">
    <property type="nucleotide sequence ID" value="NZ_CP096203.1"/>
</dbReference>
<dbReference type="EMBL" id="CP096203">
    <property type="protein sequence ID" value="UPQ75833.1"/>
    <property type="molecule type" value="Genomic_DNA"/>
</dbReference>
<dbReference type="Gene3D" id="3.40.50.720">
    <property type="entry name" value="NAD(P)-binding Rossmann-like Domain"/>
    <property type="match status" value="2"/>
</dbReference>
<dbReference type="CDD" id="cd05301">
    <property type="entry name" value="GDH"/>
    <property type="match status" value="1"/>
</dbReference>
<dbReference type="InterPro" id="IPR050223">
    <property type="entry name" value="D-isomer_2-hydroxyacid_DH"/>
</dbReference>
<organism evidence="5 6">
    <name type="scientific">Chryseobacterium nepalense</name>
    <dbReference type="NCBI Taxonomy" id="1854498"/>
    <lineage>
        <taxon>Bacteria</taxon>
        <taxon>Pseudomonadati</taxon>
        <taxon>Bacteroidota</taxon>
        <taxon>Flavobacteriia</taxon>
        <taxon>Flavobacteriales</taxon>
        <taxon>Weeksellaceae</taxon>
        <taxon>Chryseobacterium group</taxon>
        <taxon>Chryseobacterium</taxon>
    </lineage>
</organism>
<evidence type="ECO:0000256" key="1">
    <source>
        <dbReference type="ARBA" id="ARBA00023002"/>
    </source>
</evidence>
<accession>A0ABY4K7T5</accession>
<dbReference type="SUPFAM" id="SSF51735">
    <property type="entry name" value="NAD(P)-binding Rossmann-fold domains"/>
    <property type="match status" value="1"/>
</dbReference>
<evidence type="ECO:0000256" key="2">
    <source>
        <dbReference type="RuleBase" id="RU003719"/>
    </source>
</evidence>
<dbReference type="SUPFAM" id="SSF52283">
    <property type="entry name" value="Formate/glycerate dehydrogenase catalytic domain-like"/>
    <property type="match status" value="1"/>
</dbReference>
<evidence type="ECO:0000313" key="6">
    <source>
        <dbReference type="Proteomes" id="UP000830552"/>
    </source>
</evidence>